<name>A0AAW9KBT7_CARML</name>
<dbReference type="RefSeq" id="WP_322809766.1">
    <property type="nucleotide sequence ID" value="NZ_JAVBVO010000024.1"/>
</dbReference>
<dbReference type="PANTHER" id="PTHR47053:SF5">
    <property type="entry name" value="BIFUNCTIONAL MURAMIDASE_DL-ENDOPEPTIDASE CWLT"/>
    <property type="match status" value="1"/>
</dbReference>
<dbReference type="GO" id="GO:0006508">
    <property type="term" value="P:proteolysis"/>
    <property type="evidence" value="ECO:0007669"/>
    <property type="project" value="UniProtKB-KW"/>
</dbReference>
<keyword evidence="4" id="KW-0788">Thiol protease</keyword>
<dbReference type="AlphaFoldDB" id="A0AAW9KBT7"/>
<dbReference type="PROSITE" id="PS51935">
    <property type="entry name" value="NLPC_P60"/>
    <property type="match status" value="1"/>
</dbReference>
<evidence type="ECO:0000256" key="1">
    <source>
        <dbReference type="ARBA" id="ARBA00007074"/>
    </source>
</evidence>
<evidence type="ECO:0000313" key="8">
    <source>
        <dbReference type="Proteomes" id="UP001290462"/>
    </source>
</evidence>
<keyword evidence="2" id="KW-0645">Protease</keyword>
<proteinExistence type="inferred from homology"/>
<keyword evidence="5" id="KW-0472">Membrane</keyword>
<dbReference type="CDD" id="cd16891">
    <property type="entry name" value="CwlT-like"/>
    <property type="match status" value="1"/>
</dbReference>
<evidence type="ECO:0000259" key="6">
    <source>
        <dbReference type="PROSITE" id="PS51935"/>
    </source>
</evidence>
<evidence type="ECO:0000256" key="2">
    <source>
        <dbReference type="ARBA" id="ARBA00022670"/>
    </source>
</evidence>
<evidence type="ECO:0000256" key="3">
    <source>
        <dbReference type="ARBA" id="ARBA00022801"/>
    </source>
</evidence>
<comment type="caution">
    <text evidence="7">The sequence shown here is derived from an EMBL/GenBank/DDBJ whole genome shotgun (WGS) entry which is preliminary data.</text>
</comment>
<feature type="domain" description="NlpC/P60" evidence="6">
    <location>
        <begin position="217"/>
        <end position="339"/>
    </location>
</feature>
<evidence type="ECO:0000256" key="4">
    <source>
        <dbReference type="ARBA" id="ARBA00022807"/>
    </source>
</evidence>
<dbReference type="Proteomes" id="UP001290462">
    <property type="component" value="Unassembled WGS sequence"/>
</dbReference>
<feature type="transmembrane region" description="Helical" evidence="5">
    <location>
        <begin position="9"/>
        <end position="30"/>
    </location>
</feature>
<dbReference type="Pfam" id="PF00877">
    <property type="entry name" value="NLPC_P60"/>
    <property type="match status" value="1"/>
</dbReference>
<dbReference type="SUPFAM" id="SSF54001">
    <property type="entry name" value="Cysteine proteinases"/>
    <property type="match status" value="1"/>
</dbReference>
<dbReference type="Gene3D" id="3.90.1720.10">
    <property type="entry name" value="endopeptidase domain like (from Nostoc punctiforme)"/>
    <property type="match status" value="1"/>
</dbReference>
<dbReference type="EMBL" id="JAVBVO010000024">
    <property type="protein sequence ID" value="MDZ5760596.1"/>
    <property type="molecule type" value="Genomic_DNA"/>
</dbReference>
<dbReference type="InterPro" id="IPR000064">
    <property type="entry name" value="NLP_P60_dom"/>
</dbReference>
<keyword evidence="5" id="KW-0812">Transmembrane</keyword>
<organism evidence="7 8">
    <name type="scientific">Carnobacterium maltaromaticum</name>
    <name type="common">Carnobacterium piscicola</name>
    <dbReference type="NCBI Taxonomy" id="2751"/>
    <lineage>
        <taxon>Bacteria</taxon>
        <taxon>Bacillati</taxon>
        <taxon>Bacillota</taxon>
        <taxon>Bacilli</taxon>
        <taxon>Lactobacillales</taxon>
        <taxon>Carnobacteriaceae</taxon>
        <taxon>Carnobacterium</taxon>
    </lineage>
</organism>
<comment type="similarity">
    <text evidence="1">Belongs to the peptidase C40 family.</text>
</comment>
<dbReference type="InterPro" id="IPR051202">
    <property type="entry name" value="Peptidase_C40"/>
</dbReference>
<reference evidence="7" key="1">
    <citation type="submission" date="2023-08" db="EMBL/GenBank/DDBJ databases">
        <title>Genomic characterization of piscicolin 126 produced by Carnobacterium maltaromaticum CM22 strain isolated from salmon (Salmo salar).</title>
        <authorList>
            <person name="Gonzalez-Gragera E."/>
            <person name="Garcia-Lopez J.D."/>
            <person name="Teso-Perez C."/>
            <person name="Gimenez-Hernandez I."/>
            <person name="Peralta-Sanchez J.M."/>
            <person name="Valdivia E."/>
            <person name="Montalban-Lopez M."/>
            <person name="Martin-Platero A.M."/>
            <person name="Banos A."/>
            <person name="Martinez-Bueno M."/>
        </authorList>
    </citation>
    <scope>NUCLEOTIDE SEQUENCE</scope>
    <source>
        <strain evidence="7">CM22</strain>
    </source>
</reference>
<gene>
    <name evidence="7" type="ORF">RAK27_18305</name>
</gene>
<keyword evidence="5" id="KW-1133">Transmembrane helix</keyword>
<protein>
    <submittedName>
        <fullName evidence="7">Bifunctional lytic transglycosylase/C40 family peptidase</fullName>
    </submittedName>
</protein>
<evidence type="ECO:0000313" key="7">
    <source>
        <dbReference type="EMBL" id="MDZ5760596.1"/>
    </source>
</evidence>
<dbReference type="Pfam" id="PF13702">
    <property type="entry name" value="Lysozyme_like"/>
    <property type="match status" value="1"/>
</dbReference>
<sequence>MLKGLKAKIIIYLVVVGGIALTAMFGVALVTEILNMFGGSTPPKTELVVEGGQVNEEVLALKPDIEKAMEEVGMPAKYINLMLAICMQESGGRVPDVFQCSESLGLPPNTLGKAESIKQGVKYLWSQMKDVGIENIEDEAYLKVAVQAYNYGGAFVGFSRDNGGKYTQEMSVAYARLRSGGTMNGNGQFAYGDSEYVAHVWRYLVVKDGEVGLPMGDELFQKVMSESLKYEGWAYSWGGANPTVGFDCSGLIQWSYGKAGISIGRVTTEQWADTVSVTDPKPGDLIFFKGTYGAPDYISHIGIYIDNNRMYDSNSSGIGYHIWSSGYWNTHFADIRRVVK</sequence>
<accession>A0AAW9KBT7</accession>
<evidence type="ECO:0000256" key="5">
    <source>
        <dbReference type="SAM" id="Phobius"/>
    </source>
</evidence>
<dbReference type="GO" id="GO:0008234">
    <property type="term" value="F:cysteine-type peptidase activity"/>
    <property type="evidence" value="ECO:0007669"/>
    <property type="project" value="UniProtKB-KW"/>
</dbReference>
<dbReference type="PANTHER" id="PTHR47053">
    <property type="entry name" value="MUREIN DD-ENDOPEPTIDASE MEPH-RELATED"/>
    <property type="match status" value="1"/>
</dbReference>
<dbReference type="Gene3D" id="1.10.530.10">
    <property type="match status" value="1"/>
</dbReference>
<dbReference type="InterPro" id="IPR047194">
    <property type="entry name" value="CwlT-like_lysozyme"/>
</dbReference>
<keyword evidence="3" id="KW-0378">Hydrolase</keyword>
<dbReference type="InterPro" id="IPR038765">
    <property type="entry name" value="Papain-like_cys_pep_sf"/>
</dbReference>